<comment type="function">
    <text evidence="7 8">Involved in peptide bond synthesis. Stimulates efficient translation and peptide-bond synthesis on native or reconstituted 70S ribosomes in vitro. Probably functions indirectly by altering the affinity of the ribosome for aminoacyl-tRNA, thus increasing their reactivity as acceptors for peptidyl transferase.</text>
</comment>
<dbReference type="CDD" id="cd05794">
    <property type="entry name" value="S1_EF-P_repeat_2"/>
    <property type="match status" value="1"/>
</dbReference>
<evidence type="ECO:0000256" key="8">
    <source>
        <dbReference type="HAMAP-Rule" id="MF_00141"/>
    </source>
</evidence>
<dbReference type="SUPFAM" id="SSF50249">
    <property type="entry name" value="Nucleic acid-binding proteins"/>
    <property type="match status" value="2"/>
</dbReference>
<evidence type="ECO:0000256" key="4">
    <source>
        <dbReference type="ARBA" id="ARBA00022490"/>
    </source>
</evidence>
<dbReference type="InterPro" id="IPR008991">
    <property type="entry name" value="Translation_prot_SH3-like_sf"/>
</dbReference>
<dbReference type="InterPro" id="IPR011768">
    <property type="entry name" value="Transl_elongation_fac_P"/>
</dbReference>
<reference evidence="13" key="1">
    <citation type="journal article" date="2020" name="J. ISSAAS">
        <title>Lactobacilli and other gastrointestinal microbiota of Peromyscus leucopus, reservoir host for agents of Lyme disease and other zoonoses in North America.</title>
        <authorList>
            <person name="Milovic A."/>
            <person name="Bassam K."/>
            <person name="Shao H."/>
            <person name="Chatzistamou I."/>
            <person name="Tufts D.M."/>
            <person name="Diuk-Wasser M."/>
            <person name="Barbour A.G."/>
        </authorList>
    </citation>
    <scope>NUCLEOTIDE SEQUENCE</scope>
    <source>
        <strain evidence="13">LL85</strain>
    </source>
</reference>
<evidence type="ECO:0000259" key="12">
    <source>
        <dbReference type="SMART" id="SM01185"/>
    </source>
</evidence>
<evidence type="ECO:0000256" key="2">
    <source>
        <dbReference type="ARBA" id="ARBA00004815"/>
    </source>
</evidence>
<evidence type="ECO:0000259" key="11">
    <source>
        <dbReference type="SMART" id="SM00841"/>
    </source>
</evidence>
<dbReference type="InterPro" id="IPR020599">
    <property type="entry name" value="Transl_elong_fac_P/YeiP"/>
</dbReference>
<dbReference type="InterPro" id="IPR012340">
    <property type="entry name" value="NA-bd_OB-fold"/>
</dbReference>
<dbReference type="InterPro" id="IPR013852">
    <property type="entry name" value="Transl_elong_P/YeiP_CS"/>
</dbReference>
<dbReference type="GO" id="GO:0005829">
    <property type="term" value="C:cytosol"/>
    <property type="evidence" value="ECO:0007669"/>
    <property type="project" value="UniProtKB-ARBA"/>
</dbReference>
<dbReference type="EMBL" id="MN991199">
    <property type="protein sequence ID" value="QIQ09950.1"/>
    <property type="molecule type" value="Genomic_DNA"/>
</dbReference>
<dbReference type="Pfam" id="PF01132">
    <property type="entry name" value="EFP"/>
    <property type="match status" value="1"/>
</dbReference>
<gene>
    <name evidence="8 13" type="primary">efp</name>
    <name evidence="13" type="ORF">PlMoll_1130</name>
</gene>
<feature type="domain" description="Translation elongation factor P/YeiP central" evidence="12">
    <location>
        <begin position="69"/>
        <end position="123"/>
    </location>
</feature>
<dbReference type="CDD" id="cd04470">
    <property type="entry name" value="S1_EF-P_repeat_1"/>
    <property type="match status" value="1"/>
</dbReference>
<dbReference type="PROSITE" id="PS01275">
    <property type="entry name" value="EFP"/>
    <property type="match status" value="1"/>
</dbReference>
<dbReference type="Gene3D" id="2.40.50.140">
    <property type="entry name" value="Nucleic acid-binding proteins"/>
    <property type="match status" value="2"/>
</dbReference>
<evidence type="ECO:0000256" key="3">
    <source>
        <dbReference type="ARBA" id="ARBA00009479"/>
    </source>
</evidence>
<evidence type="ECO:0000256" key="7">
    <source>
        <dbReference type="ARBA" id="ARBA00025469"/>
    </source>
</evidence>
<dbReference type="UniPathway" id="UPA00345"/>
<dbReference type="NCBIfam" id="NF001810">
    <property type="entry name" value="PRK00529.1"/>
    <property type="match status" value="1"/>
</dbReference>
<keyword evidence="4 8" id="KW-0963">Cytoplasm</keyword>
<dbReference type="GO" id="GO:0003746">
    <property type="term" value="F:translation elongation factor activity"/>
    <property type="evidence" value="ECO:0007669"/>
    <property type="project" value="UniProtKB-UniRule"/>
</dbReference>
<dbReference type="InterPro" id="IPR014722">
    <property type="entry name" value="Rib_uL2_dom2"/>
</dbReference>
<evidence type="ECO:0000256" key="1">
    <source>
        <dbReference type="ARBA" id="ARBA00004496"/>
    </source>
</evidence>
<comment type="pathway">
    <text evidence="2 8">Protein biosynthesis; polypeptide chain elongation.</text>
</comment>
<organism evidence="13">
    <name type="scientific">uncultured Mycoplasmataceae bacterium</name>
    <dbReference type="NCBI Taxonomy" id="300027"/>
    <lineage>
        <taxon>Bacteria</taxon>
        <taxon>Bacillati</taxon>
        <taxon>Mycoplasmatota</taxon>
        <taxon>Mollicutes</taxon>
        <taxon>Mycoplasmataceae</taxon>
        <taxon>environmental samples</taxon>
    </lineage>
</organism>
<accession>A0A6G9HHX3</accession>
<keyword evidence="5 8" id="KW-0251">Elongation factor</keyword>
<feature type="domain" description="Elongation factor P C-terminal" evidence="11">
    <location>
        <begin position="131"/>
        <end position="186"/>
    </location>
</feature>
<comment type="subcellular location">
    <subcellularLocation>
        <location evidence="1 8">Cytoplasm</location>
    </subcellularLocation>
</comment>
<dbReference type="InterPro" id="IPR001059">
    <property type="entry name" value="Transl_elong_P/YeiP_cen"/>
</dbReference>
<evidence type="ECO:0000256" key="9">
    <source>
        <dbReference type="NCBIfam" id="TIGR00038"/>
    </source>
</evidence>
<sequence length="189" mass="21513">MAEIYHAKDLRSGNTFLRNGNIYMVLENSFNKTAMREGIVKCKCKNLRTGSITVEVLTGEKLEKANVETTKMTFSYDDGNNFVFMDNETYETIEIPKSKMEWEKNFLNENTEVRVQKYGEEILGVQLPDQVVCEVADAEEAVQGNTVQSVQKKAWISSGYEIQVPQFIKKGDKVIINTLTGEYSGRENK</sequence>
<dbReference type="FunFam" id="2.40.50.140:FF:000009">
    <property type="entry name" value="Elongation factor P"/>
    <property type="match status" value="1"/>
</dbReference>
<evidence type="ECO:0000256" key="6">
    <source>
        <dbReference type="ARBA" id="ARBA00022917"/>
    </source>
</evidence>
<dbReference type="Pfam" id="PF08207">
    <property type="entry name" value="EFP_N"/>
    <property type="match status" value="1"/>
</dbReference>
<name>A0A6G9HHX3_9MOLU</name>
<keyword evidence="6 8" id="KW-0648">Protein biosynthesis</keyword>
<dbReference type="SMART" id="SM01185">
    <property type="entry name" value="EFP"/>
    <property type="match status" value="1"/>
</dbReference>
<dbReference type="GO" id="GO:0043043">
    <property type="term" value="P:peptide biosynthetic process"/>
    <property type="evidence" value="ECO:0007669"/>
    <property type="project" value="InterPro"/>
</dbReference>
<dbReference type="PANTHER" id="PTHR30053">
    <property type="entry name" value="ELONGATION FACTOR P"/>
    <property type="match status" value="1"/>
</dbReference>
<dbReference type="SUPFAM" id="SSF50104">
    <property type="entry name" value="Translation proteins SH3-like domain"/>
    <property type="match status" value="1"/>
</dbReference>
<dbReference type="PIRSF" id="PIRSF005901">
    <property type="entry name" value="EF-P"/>
    <property type="match status" value="1"/>
</dbReference>
<evidence type="ECO:0000313" key="13">
    <source>
        <dbReference type="EMBL" id="QIQ09950.1"/>
    </source>
</evidence>
<dbReference type="InterPro" id="IPR015365">
    <property type="entry name" value="Elong-fact-P_C"/>
</dbReference>
<dbReference type="Pfam" id="PF09285">
    <property type="entry name" value="Elong-fact-P_C"/>
    <property type="match status" value="1"/>
</dbReference>
<dbReference type="NCBIfam" id="TIGR00038">
    <property type="entry name" value="efp"/>
    <property type="match status" value="1"/>
</dbReference>
<dbReference type="InterPro" id="IPR013185">
    <property type="entry name" value="Transl_elong_KOW-like"/>
</dbReference>
<protein>
    <recommendedName>
        <fullName evidence="8 9">Elongation factor P</fullName>
        <shortName evidence="8">EF-P</shortName>
    </recommendedName>
</protein>
<comment type="similarity">
    <text evidence="3 8 10">Belongs to the elongation factor P family.</text>
</comment>
<dbReference type="AlphaFoldDB" id="A0A6G9HHX3"/>
<dbReference type="PANTHER" id="PTHR30053:SF12">
    <property type="entry name" value="ELONGATION FACTOR P (EF-P) FAMILY PROTEIN"/>
    <property type="match status" value="1"/>
</dbReference>
<dbReference type="HAMAP" id="MF_00141">
    <property type="entry name" value="EF_P"/>
    <property type="match status" value="1"/>
</dbReference>
<evidence type="ECO:0000256" key="10">
    <source>
        <dbReference type="RuleBase" id="RU004389"/>
    </source>
</evidence>
<dbReference type="FunFam" id="2.40.50.140:FF:000004">
    <property type="entry name" value="Elongation factor P"/>
    <property type="match status" value="1"/>
</dbReference>
<dbReference type="SMART" id="SM00841">
    <property type="entry name" value="Elong-fact-P_C"/>
    <property type="match status" value="1"/>
</dbReference>
<proteinExistence type="inferred from homology"/>
<evidence type="ECO:0000256" key="5">
    <source>
        <dbReference type="ARBA" id="ARBA00022768"/>
    </source>
</evidence>
<dbReference type="Gene3D" id="2.30.30.30">
    <property type="match status" value="1"/>
</dbReference>